<protein>
    <submittedName>
        <fullName evidence="3">Uncharacterized protein</fullName>
    </submittedName>
</protein>
<name>A0A1S4AGZ3_TOBAC</name>
<feature type="compositionally biased region" description="Basic and acidic residues" evidence="2">
    <location>
        <begin position="1"/>
        <end position="16"/>
    </location>
</feature>
<dbReference type="RefSeq" id="XP_016475947.1">
    <property type="nucleotide sequence ID" value="XM_016620461.1"/>
</dbReference>
<dbReference type="KEGG" id="nta:107797561"/>
<keyword evidence="1" id="KW-0175">Coiled coil</keyword>
<gene>
    <name evidence="3" type="primary">LOC107797561</name>
</gene>
<feature type="region of interest" description="Disordered" evidence="2">
    <location>
        <begin position="1"/>
        <end position="24"/>
    </location>
</feature>
<evidence type="ECO:0000256" key="2">
    <source>
        <dbReference type="SAM" id="MobiDB-lite"/>
    </source>
</evidence>
<feature type="coiled-coil region" evidence="1">
    <location>
        <begin position="73"/>
        <end position="216"/>
    </location>
</feature>
<feature type="region of interest" description="Disordered" evidence="2">
    <location>
        <begin position="271"/>
        <end position="302"/>
    </location>
</feature>
<evidence type="ECO:0000313" key="3">
    <source>
        <dbReference type="RefSeq" id="XP_016475947.1"/>
    </source>
</evidence>
<dbReference type="PaxDb" id="4097-A0A1S4AGZ3"/>
<reference evidence="3" key="1">
    <citation type="submission" date="2025-08" db="UniProtKB">
        <authorList>
            <consortium name="RefSeq"/>
        </authorList>
    </citation>
    <scope>IDENTIFICATION</scope>
</reference>
<dbReference type="OrthoDB" id="10255522at2759"/>
<sequence>MIRDTQAKEAYRGEGAHEEEDPFHGYFVGVEDVTGLGDSEAPKKRSGKVGVSCLFNEAQQALNRAFVLHHEAFLRSRGELSRYEAKIRRLTEERDAFNLISEQREGEAKGLRTELDAARKEQADLTEQLHVEVDVVKAEAEEWKKNMDRLASEKEAARAQLASAEIEIRGLKEKALVQAKEIEEFRSRLGSATFDRERLATKLAAAKSEVETAMADANAMVAIYRSDAEAAQVRANEVAEVAQARVNWVAEHVNATEIENAKELKTEARVLAFPDDDNDTKSMSGSEREGGLEGKYAAPGED</sequence>
<evidence type="ECO:0000256" key="1">
    <source>
        <dbReference type="SAM" id="Coils"/>
    </source>
</evidence>
<accession>A0A1S4AGZ3</accession>
<dbReference type="AlphaFoldDB" id="A0A1S4AGZ3"/>
<proteinExistence type="predicted"/>
<organism evidence="3">
    <name type="scientific">Nicotiana tabacum</name>
    <name type="common">Common tobacco</name>
    <dbReference type="NCBI Taxonomy" id="4097"/>
    <lineage>
        <taxon>Eukaryota</taxon>
        <taxon>Viridiplantae</taxon>
        <taxon>Streptophyta</taxon>
        <taxon>Embryophyta</taxon>
        <taxon>Tracheophyta</taxon>
        <taxon>Spermatophyta</taxon>
        <taxon>Magnoliopsida</taxon>
        <taxon>eudicotyledons</taxon>
        <taxon>Gunneridae</taxon>
        <taxon>Pentapetalae</taxon>
        <taxon>asterids</taxon>
        <taxon>lamiids</taxon>
        <taxon>Solanales</taxon>
        <taxon>Solanaceae</taxon>
        <taxon>Nicotianoideae</taxon>
        <taxon>Nicotianeae</taxon>
        <taxon>Nicotiana</taxon>
    </lineage>
</organism>